<dbReference type="GO" id="GO:0008448">
    <property type="term" value="F:N-acetylglucosamine-6-phosphate deacetylase activity"/>
    <property type="evidence" value="ECO:0007669"/>
    <property type="project" value="UniProtKB-UniRule"/>
</dbReference>
<gene>
    <name evidence="8" type="primary">nagA</name>
    <name evidence="8" type="ORF">NLF92_04895</name>
</gene>
<dbReference type="RefSeq" id="WP_254099451.1">
    <property type="nucleotide sequence ID" value="NZ_JANATA010000006.1"/>
</dbReference>
<dbReference type="PANTHER" id="PTHR11113">
    <property type="entry name" value="N-ACETYLGLUCOSAMINE-6-PHOSPHATE DEACETYLASE"/>
    <property type="match status" value="1"/>
</dbReference>
<feature type="binding site" evidence="6">
    <location>
        <position position="236"/>
    </location>
    <ligand>
        <name>substrate</name>
    </ligand>
</feature>
<feature type="binding site" evidence="7">
    <location>
        <position position="225"/>
    </location>
    <ligand>
        <name>Zn(2+)</name>
        <dbReference type="ChEBI" id="CHEBI:29105"/>
    </ligand>
</feature>
<evidence type="ECO:0000256" key="1">
    <source>
        <dbReference type="ARBA" id="ARBA00010716"/>
    </source>
</evidence>
<evidence type="ECO:0000256" key="6">
    <source>
        <dbReference type="PIRSR" id="PIRSR038994-2"/>
    </source>
</evidence>
<feature type="binding site" evidence="6">
    <location>
        <begin position="316"/>
        <end position="318"/>
    </location>
    <ligand>
        <name>substrate</name>
    </ligand>
</feature>
<feature type="binding site" evidence="6">
    <location>
        <position position="151"/>
    </location>
    <ligand>
        <name>substrate</name>
    </ligand>
</feature>
<dbReference type="PANTHER" id="PTHR11113:SF14">
    <property type="entry name" value="N-ACETYLGLUCOSAMINE-6-PHOSPHATE DEACETYLASE"/>
    <property type="match status" value="1"/>
</dbReference>
<dbReference type="EC" id="3.5.1.25" evidence="4"/>
<reference evidence="8" key="1">
    <citation type="submission" date="2022-07" db="EMBL/GenBank/DDBJ databases">
        <title>Characterization of the Novel Bacterium Alteromonas immobilis LMIT006 and Alteromonas gregis LMIT007.</title>
        <authorList>
            <person name="Lin X."/>
        </authorList>
    </citation>
    <scope>NUCLEOTIDE SEQUENCE</scope>
    <source>
        <strain evidence="8">LMIT007</strain>
    </source>
</reference>
<feature type="binding site" evidence="7">
    <location>
        <position position="204"/>
    </location>
    <ligand>
        <name>Zn(2+)</name>
        <dbReference type="ChEBI" id="CHEBI:29105"/>
    </ligand>
</feature>
<protein>
    <recommendedName>
        <fullName evidence="4">N-acetylgalactosamine-6-phosphate deacetylase</fullName>
        <ecNumber evidence="4">3.5.1.25</ecNumber>
    </recommendedName>
    <alternativeName>
        <fullName evidence="4">N-acetylglucosamine-6-phosphate deacetylase</fullName>
    </alternativeName>
</protein>
<accession>A0AA41X459</accession>
<name>A0AA41X459_9ALTE</name>
<evidence type="ECO:0000256" key="4">
    <source>
        <dbReference type="PIRNR" id="PIRNR038994"/>
    </source>
</evidence>
<dbReference type="EMBL" id="JANATA010000006">
    <property type="protein sequence ID" value="MCP3428279.1"/>
    <property type="molecule type" value="Genomic_DNA"/>
</dbReference>
<dbReference type="AlphaFoldDB" id="A0AA41X459"/>
<dbReference type="GO" id="GO:0006046">
    <property type="term" value="P:N-acetylglucosamine catabolic process"/>
    <property type="evidence" value="ECO:0007669"/>
    <property type="project" value="TreeGrafter"/>
</dbReference>
<comment type="similarity">
    <text evidence="1 4">Belongs to the metallo-dependent hydrolases superfamily. NagA family.</text>
</comment>
<evidence type="ECO:0000256" key="3">
    <source>
        <dbReference type="ARBA" id="ARBA00022801"/>
    </source>
</evidence>
<comment type="catalytic activity">
    <reaction evidence="4">
        <text>N-acetyl-D-glucosamine 6-phosphate + H2O = D-glucosamine 6-phosphate + acetate</text>
        <dbReference type="Rhea" id="RHEA:22936"/>
        <dbReference type="ChEBI" id="CHEBI:15377"/>
        <dbReference type="ChEBI" id="CHEBI:30089"/>
        <dbReference type="ChEBI" id="CHEBI:57513"/>
        <dbReference type="ChEBI" id="CHEBI:58725"/>
        <dbReference type="EC" id="3.5.1.25"/>
    </reaction>
</comment>
<comment type="caution">
    <text evidence="8">The sequence shown here is derived from an EMBL/GenBank/DDBJ whole genome shotgun (WGS) entry which is preliminary data.</text>
</comment>
<proteinExistence type="inferred from homology"/>
<evidence type="ECO:0000313" key="8">
    <source>
        <dbReference type="EMBL" id="MCP3428279.1"/>
    </source>
</evidence>
<dbReference type="Proteomes" id="UP001165413">
    <property type="component" value="Unassembled WGS sequence"/>
</dbReference>
<evidence type="ECO:0000256" key="5">
    <source>
        <dbReference type="PIRSR" id="PIRSR038994-1"/>
    </source>
</evidence>
<dbReference type="NCBIfam" id="TIGR00221">
    <property type="entry name" value="nagA"/>
    <property type="match status" value="1"/>
</dbReference>
<keyword evidence="4" id="KW-0119">Carbohydrate metabolism</keyword>
<dbReference type="Gene3D" id="3.20.20.140">
    <property type="entry name" value="Metal-dependent hydrolases"/>
    <property type="match status" value="1"/>
</dbReference>
<comment type="cofactor">
    <cofactor evidence="7">
        <name>a divalent metal cation</name>
        <dbReference type="ChEBI" id="CHEBI:60240"/>
    </cofactor>
    <text evidence="7">Binds 1 divalent metal cation per subunit.</text>
</comment>
<dbReference type="InterPro" id="IPR003764">
    <property type="entry name" value="GlcNAc_6-P_deAcase"/>
</dbReference>
<evidence type="ECO:0000313" key="9">
    <source>
        <dbReference type="Proteomes" id="UP001165413"/>
    </source>
</evidence>
<feature type="binding site" evidence="6">
    <location>
        <position position="260"/>
    </location>
    <ligand>
        <name>substrate</name>
    </ligand>
</feature>
<dbReference type="PIRSF" id="PIRSF038994">
    <property type="entry name" value="NagA"/>
    <property type="match status" value="1"/>
</dbReference>
<sequence length="389" mass="41306">MNIFAKQAFLPQTSDWQKHVLVSLNAQAISAVRQIHDHELASVQATADICCEFLIPNYVDLQVNGGGGILFAENTTPSDLKKVVEVHAKYGTGALLPTLITHHQAAMENMADVVSSVLAEASSGLLEGGPVQGILGVHFEGPWLSPAKKGIHLAEHIRAPSDAELYCVTRKDLGKVMLTLAPETVSVDVIQDLVRQGVVVSIGHSNANVDQTLAALSAGATGFTHLYNAMSGLQGRDPGVLGAALGELDTFAGIIADGHHVSSYGLKLAYKTKGADKLVLVTDAMAHAGSTEAVLPYFTTEITRQGNRLTTPDGALAGSCLTMHEAMLYMHKSVGVALFESVKMASQTPLDWLQAPKFNAIQQGNQANFIALDAQFALQAQWHQGSKVT</sequence>
<feature type="binding site" evidence="7">
    <location>
        <position position="140"/>
    </location>
    <ligand>
        <name>Zn(2+)</name>
        <dbReference type="ChEBI" id="CHEBI:29105"/>
    </ligand>
</feature>
<dbReference type="Gene3D" id="2.30.40.10">
    <property type="entry name" value="Urease, subunit C, domain 1"/>
    <property type="match status" value="1"/>
</dbReference>
<dbReference type="InterPro" id="IPR011059">
    <property type="entry name" value="Metal-dep_hydrolase_composite"/>
</dbReference>
<feature type="active site" description="Proton donor/acceptor" evidence="5">
    <location>
        <position position="283"/>
    </location>
</feature>
<feature type="binding site" evidence="6">
    <location>
        <begin position="228"/>
        <end position="229"/>
    </location>
    <ligand>
        <name>substrate</name>
    </ligand>
</feature>
<evidence type="ECO:0000256" key="2">
    <source>
        <dbReference type="ARBA" id="ARBA00022723"/>
    </source>
</evidence>
<keyword evidence="9" id="KW-1185">Reference proteome</keyword>
<organism evidence="8 9">
    <name type="scientific">Opacimonas viscosa</name>
    <dbReference type="NCBI Taxonomy" id="2961944"/>
    <lineage>
        <taxon>Bacteria</taxon>
        <taxon>Pseudomonadati</taxon>
        <taxon>Pseudomonadota</taxon>
        <taxon>Gammaproteobacteria</taxon>
        <taxon>Alteromonadales</taxon>
        <taxon>Alteromonadaceae</taxon>
        <taxon>Opacimonas</taxon>
    </lineage>
</organism>
<keyword evidence="2 7" id="KW-0479">Metal-binding</keyword>
<keyword evidence="3 4" id="KW-0378">Hydrolase</keyword>
<evidence type="ECO:0000256" key="7">
    <source>
        <dbReference type="PIRSR" id="PIRSR038994-3"/>
    </source>
</evidence>
<dbReference type="InterPro" id="IPR032466">
    <property type="entry name" value="Metal_Hydrolase"/>
</dbReference>
<dbReference type="GO" id="GO:0046872">
    <property type="term" value="F:metal ion binding"/>
    <property type="evidence" value="ECO:0007669"/>
    <property type="project" value="UniProtKB-KW"/>
</dbReference>
<dbReference type="SUPFAM" id="SSF51556">
    <property type="entry name" value="Metallo-dependent hydrolases"/>
    <property type="match status" value="1"/>
</dbReference>